<feature type="transmembrane region" description="Helical" evidence="7">
    <location>
        <begin position="366"/>
        <end position="384"/>
    </location>
</feature>
<evidence type="ECO:0000256" key="3">
    <source>
        <dbReference type="ARBA" id="ARBA00022475"/>
    </source>
</evidence>
<name>A0A6I0F319_9FIRM</name>
<accession>A0A6I0F319</accession>
<dbReference type="SUPFAM" id="SSF103473">
    <property type="entry name" value="MFS general substrate transporter"/>
    <property type="match status" value="1"/>
</dbReference>
<feature type="transmembrane region" description="Helical" evidence="7">
    <location>
        <begin position="274"/>
        <end position="295"/>
    </location>
</feature>
<proteinExistence type="predicted"/>
<dbReference type="Pfam" id="PF07690">
    <property type="entry name" value="MFS_1"/>
    <property type="match status" value="1"/>
</dbReference>
<keyword evidence="10" id="KW-1185">Reference proteome</keyword>
<keyword evidence="4 7" id="KW-0812">Transmembrane</keyword>
<gene>
    <name evidence="9" type="ORF">F9B85_04575</name>
</gene>
<evidence type="ECO:0000256" key="1">
    <source>
        <dbReference type="ARBA" id="ARBA00004651"/>
    </source>
</evidence>
<feature type="transmembrane region" description="Helical" evidence="7">
    <location>
        <begin position="30"/>
        <end position="53"/>
    </location>
</feature>
<organism evidence="9 10">
    <name type="scientific">Heliorestis acidaminivorans</name>
    <dbReference type="NCBI Taxonomy" id="553427"/>
    <lineage>
        <taxon>Bacteria</taxon>
        <taxon>Bacillati</taxon>
        <taxon>Bacillota</taxon>
        <taxon>Clostridia</taxon>
        <taxon>Eubacteriales</taxon>
        <taxon>Heliobacteriaceae</taxon>
        <taxon>Heliorestis</taxon>
    </lineage>
</organism>
<dbReference type="EMBL" id="WBXO01000002">
    <property type="protein sequence ID" value="KAB2953960.1"/>
    <property type="molecule type" value="Genomic_DNA"/>
</dbReference>
<dbReference type="InterPro" id="IPR020846">
    <property type="entry name" value="MFS_dom"/>
</dbReference>
<feature type="transmembrane region" description="Helical" evidence="7">
    <location>
        <begin position="65"/>
        <end position="87"/>
    </location>
</feature>
<evidence type="ECO:0000313" key="9">
    <source>
        <dbReference type="EMBL" id="KAB2953960.1"/>
    </source>
</evidence>
<dbReference type="PANTHER" id="PTHR43124">
    <property type="entry name" value="PURINE EFFLUX PUMP PBUE"/>
    <property type="match status" value="1"/>
</dbReference>
<evidence type="ECO:0000313" key="10">
    <source>
        <dbReference type="Proteomes" id="UP000468766"/>
    </source>
</evidence>
<comment type="subcellular location">
    <subcellularLocation>
        <location evidence="1">Cell membrane</location>
        <topology evidence="1">Multi-pass membrane protein</topology>
    </subcellularLocation>
</comment>
<comment type="caution">
    <text evidence="9">The sequence shown here is derived from an EMBL/GenBank/DDBJ whole genome shotgun (WGS) entry which is preliminary data.</text>
</comment>
<feature type="transmembrane region" description="Helical" evidence="7">
    <location>
        <begin position="247"/>
        <end position="267"/>
    </location>
</feature>
<dbReference type="GO" id="GO:0022857">
    <property type="term" value="F:transmembrane transporter activity"/>
    <property type="evidence" value="ECO:0007669"/>
    <property type="project" value="InterPro"/>
</dbReference>
<protein>
    <submittedName>
        <fullName evidence="9">MFS transporter</fullName>
    </submittedName>
</protein>
<dbReference type="AlphaFoldDB" id="A0A6I0F319"/>
<feature type="transmembrane region" description="Helical" evidence="7">
    <location>
        <begin position="99"/>
        <end position="117"/>
    </location>
</feature>
<dbReference type="OrthoDB" id="9803985at2"/>
<evidence type="ECO:0000259" key="8">
    <source>
        <dbReference type="PROSITE" id="PS50850"/>
    </source>
</evidence>
<dbReference type="CDD" id="cd17474">
    <property type="entry name" value="MFS_YfmO_like"/>
    <property type="match status" value="1"/>
</dbReference>
<feature type="transmembrane region" description="Helical" evidence="7">
    <location>
        <begin position="129"/>
        <end position="153"/>
    </location>
</feature>
<dbReference type="Gene3D" id="1.20.1250.20">
    <property type="entry name" value="MFS general substrate transporter like domains"/>
    <property type="match status" value="1"/>
</dbReference>
<evidence type="ECO:0000256" key="6">
    <source>
        <dbReference type="ARBA" id="ARBA00023136"/>
    </source>
</evidence>
<dbReference type="InterPro" id="IPR050189">
    <property type="entry name" value="MFS_Efflux_Transporters"/>
</dbReference>
<keyword evidence="3" id="KW-1003">Cell membrane</keyword>
<keyword evidence="2" id="KW-0813">Transport</keyword>
<feature type="domain" description="Major facilitator superfamily (MFS) profile" evidence="8">
    <location>
        <begin position="1"/>
        <end position="385"/>
    </location>
</feature>
<evidence type="ECO:0000256" key="4">
    <source>
        <dbReference type="ARBA" id="ARBA00022692"/>
    </source>
</evidence>
<feature type="transmembrane region" description="Helical" evidence="7">
    <location>
        <begin position="159"/>
        <end position="177"/>
    </location>
</feature>
<sequence>MALAGVPLIMVLGNSMLIPAFPQIREAMGITPLQVGLLITFFSIPAGLAIPFVGFWSDRIERKKIIVPALIIYGIGGLISGLAPVLFNNSYTVMLAGRIVQGLGAAGTAPLAMALVGDLYQSKARNKALGVLEATNGMGKVISPILGSLLVLLVWWSIFYVYAALAIPVALAVAFLVKEKKKEKAAQGKSLSAYFSGVFELFKKKAATLLIAFFGGMLALFTLFGVLAYLSDALEATYGLQGVRKGFVLALPVLASASTALGTGFLLQKKPNFLKSAILIGLGLFSISLVLSALFQTIPAVLALLAVLGLGVGLVLPGLNTIVTSSAPEEERGAMTAFYGGVRFIGVALGPPIFSLLERGGPVMLYGPWAVVGAITLFLAWRYLQPPKSQATGSA</sequence>
<feature type="transmembrane region" description="Helical" evidence="7">
    <location>
        <begin position="206"/>
        <end position="227"/>
    </location>
</feature>
<reference evidence="9 10" key="1">
    <citation type="submission" date="2019-10" db="EMBL/GenBank/DDBJ databases">
        <title>Whole-genome sequence of the extremophile Heliorestis acidaminivorans DSM 24790.</title>
        <authorList>
            <person name="Kyndt J.A."/>
            <person name="Meyer T.E."/>
        </authorList>
    </citation>
    <scope>NUCLEOTIDE SEQUENCE [LARGE SCALE GENOMIC DNA]</scope>
    <source>
        <strain evidence="9 10">DSM 24790</strain>
    </source>
</reference>
<feature type="transmembrane region" description="Helical" evidence="7">
    <location>
        <begin position="301"/>
        <end position="323"/>
    </location>
</feature>
<dbReference type="GO" id="GO:0005886">
    <property type="term" value="C:plasma membrane"/>
    <property type="evidence" value="ECO:0007669"/>
    <property type="project" value="UniProtKB-SubCell"/>
</dbReference>
<feature type="transmembrane region" description="Helical" evidence="7">
    <location>
        <begin position="335"/>
        <end position="354"/>
    </location>
</feature>
<dbReference type="Proteomes" id="UP000468766">
    <property type="component" value="Unassembled WGS sequence"/>
</dbReference>
<dbReference type="InterPro" id="IPR036259">
    <property type="entry name" value="MFS_trans_sf"/>
</dbReference>
<dbReference type="PANTHER" id="PTHR43124:SF3">
    <property type="entry name" value="CHLORAMPHENICOL EFFLUX PUMP RV0191"/>
    <property type="match status" value="1"/>
</dbReference>
<evidence type="ECO:0000256" key="7">
    <source>
        <dbReference type="SAM" id="Phobius"/>
    </source>
</evidence>
<keyword evidence="5 7" id="KW-1133">Transmembrane helix</keyword>
<dbReference type="PROSITE" id="PS50850">
    <property type="entry name" value="MFS"/>
    <property type="match status" value="1"/>
</dbReference>
<dbReference type="InterPro" id="IPR011701">
    <property type="entry name" value="MFS"/>
</dbReference>
<evidence type="ECO:0000256" key="5">
    <source>
        <dbReference type="ARBA" id="ARBA00022989"/>
    </source>
</evidence>
<evidence type="ECO:0000256" key="2">
    <source>
        <dbReference type="ARBA" id="ARBA00022448"/>
    </source>
</evidence>
<keyword evidence="6 7" id="KW-0472">Membrane</keyword>